<keyword evidence="2" id="KW-1185">Reference proteome</keyword>
<accession>A0ABV0ZRX7</accession>
<protein>
    <submittedName>
        <fullName evidence="1">Uncharacterized protein</fullName>
    </submittedName>
</protein>
<organism evidence="1 2">
    <name type="scientific">Ameca splendens</name>
    <dbReference type="NCBI Taxonomy" id="208324"/>
    <lineage>
        <taxon>Eukaryota</taxon>
        <taxon>Metazoa</taxon>
        <taxon>Chordata</taxon>
        <taxon>Craniata</taxon>
        <taxon>Vertebrata</taxon>
        <taxon>Euteleostomi</taxon>
        <taxon>Actinopterygii</taxon>
        <taxon>Neopterygii</taxon>
        <taxon>Teleostei</taxon>
        <taxon>Neoteleostei</taxon>
        <taxon>Acanthomorphata</taxon>
        <taxon>Ovalentaria</taxon>
        <taxon>Atherinomorphae</taxon>
        <taxon>Cyprinodontiformes</taxon>
        <taxon>Goodeidae</taxon>
        <taxon>Ameca</taxon>
    </lineage>
</organism>
<evidence type="ECO:0000313" key="2">
    <source>
        <dbReference type="Proteomes" id="UP001469553"/>
    </source>
</evidence>
<reference evidence="1 2" key="1">
    <citation type="submission" date="2021-06" db="EMBL/GenBank/DDBJ databases">
        <authorList>
            <person name="Palmer J.M."/>
        </authorList>
    </citation>
    <scope>NUCLEOTIDE SEQUENCE [LARGE SCALE GENOMIC DNA]</scope>
    <source>
        <strain evidence="1 2">AS_MEX2019</strain>
        <tissue evidence="1">Muscle</tissue>
    </source>
</reference>
<evidence type="ECO:0000313" key="1">
    <source>
        <dbReference type="EMBL" id="MEQ2309014.1"/>
    </source>
</evidence>
<gene>
    <name evidence="1" type="ORF">AMECASPLE_034247</name>
</gene>
<proteinExistence type="predicted"/>
<sequence>MLPSLIVYVSYMWVCFSISEESCHDELTLMSNQVQSYEGQHVFLRFYPERHSQICLCKSGDSEGAFSMKGDTMFINCNLWPWVEHHWKKFHPSLPNILDGSKLVRFHSSVSVVKSEGS</sequence>
<name>A0ABV0ZRX7_9TELE</name>
<dbReference type="EMBL" id="JAHRIP010070642">
    <property type="protein sequence ID" value="MEQ2309014.1"/>
    <property type="molecule type" value="Genomic_DNA"/>
</dbReference>
<comment type="caution">
    <text evidence="1">The sequence shown here is derived from an EMBL/GenBank/DDBJ whole genome shotgun (WGS) entry which is preliminary data.</text>
</comment>
<dbReference type="Proteomes" id="UP001469553">
    <property type="component" value="Unassembled WGS sequence"/>
</dbReference>